<dbReference type="EMBL" id="JACHHI010000002">
    <property type="protein sequence ID" value="MBB6477343.1"/>
    <property type="molecule type" value="Genomic_DNA"/>
</dbReference>
<dbReference type="GeneID" id="93485655"/>
<feature type="domain" description="Calcineurin-like phosphoesterase" evidence="1">
    <location>
        <begin position="1"/>
        <end position="199"/>
    </location>
</feature>
<dbReference type="Proteomes" id="UP000591941">
    <property type="component" value="Unassembled WGS sequence"/>
</dbReference>
<keyword evidence="3" id="KW-1185">Reference proteome</keyword>
<dbReference type="InterPro" id="IPR051158">
    <property type="entry name" value="Metallophosphoesterase_sf"/>
</dbReference>
<gene>
    <name evidence="2" type="ORF">HNR45_000373</name>
</gene>
<dbReference type="Pfam" id="PF00149">
    <property type="entry name" value="Metallophos"/>
    <property type="match status" value="1"/>
</dbReference>
<organism evidence="2 3">
    <name type="scientific">Negativicoccus succinicivorans</name>
    <dbReference type="NCBI Taxonomy" id="620903"/>
    <lineage>
        <taxon>Bacteria</taxon>
        <taxon>Bacillati</taxon>
        <taxon>Bacillota</taxon>
        <taxon>Negativicutes</taxon>
        <taxon>Veillonellales</taxon>
        <taxon>Veillonellaceae</taxon>
        <taxon>Negativicoccus</taxon>
    </lineage>
</organism>
<dbReference type="Gene3D" id="3.60.21.10">
    <property type="match status" value="1"/>
</dbReference>
<accession>A0A841R0R7</accession>
<reference evidence="2 3" key="1">
    <citation type="submission" date="2020-08" db="EMBL/GenBank/DDBJ databases">
        <title>Genomic Encyclopedia of Type Strains, Phase IV (KMG-IV): sequencing the most valuable type-strain genomes for metagenomic binning, comparative biology and taxonomic classification.</title>
        <authorList>
            <person name="Goeker M."/>
        </authorList>
    </citation>
    <scope>NUCLEOTIDE SEQUENCE [LARGE SCALE GENOMIC DNA]</scope>
    <source>
        <strain evidence="2 3">DSM 21255</strain>
    </source>
</reference>
<protein>
    <recommendedName>
        <fullName evidence="1">Calcineurin-like phosphoesterase domain-containing protein</fullName>
    </recommendedName>
</protein>
<dbReference type="OrthoDB" id="8610138at2"/>
<dbReference type="InterPro" id="IPR004843">
    <property type="entry name" value="Calcineurin-like_PHP"/>
</dbReference>
<name>A0A841R0R7_9FIRM</name>
<dbReference type="RefSeq" id="WP_159823184.1">
    <property type="nucleotide sequence ID" value="NZ_CABWNB010000003.1"/>
</dbReference>
<evidence type="ECO:0000313" key="2">
    <source>
        <dbReference type="EMBL" id="MBB6477343.1"/>
    </source>
</evidence>
<dbReference type="PANTHER" id="PTHR31302">
    <property type="entry name" value="TRANSMEMBRANE PROTEIN WITH METALLOPHOSPHOESTERASE DOMAIN-RELATED"/>
    <property type="match status" value="1"/>
</dbReference>
<sequence>MRFWALSDLHLSGDPPQKPMDVFGDRWRNHRQKVETNWRAQVAPEDTVLIGGDVSWAMKLEEAAPDLDFIRALPGRKIILRGNHDYWWAGLAKMQRATDHELLFLHNNFIPLTDAVAIAGTRGWIAPGDTQWQAEDEVVWARELQRLERSLTLAREAGFTKLLVATHYPPFNEAREPTEMADIAKRYGALGYIYGHIHDEQNFRYLPREIHGMPLYLTSADYLQFHPLEIPLPM</sequence>
<proteinExistence type="predicted"/>
<dbReference type="InterPro" id="IPR014578">
    <property type="entry name" value="Pesterase_CT488"/>
</dbReference>
<comment type="caution">
    <text evidence="2">The sequence shown here is derived from an EMBL/GenBank/DDBJ whole genome shotgun (WGS) entry which is preliminary data.</text>
</comment>
<dbReference type="PANTHER" id="PTHR31302:SF22">
    <property type="entry name" value="PHOSPHOESTERASE"/>
    <property type="match status" value="1"/>
</dbReference>
<dbReference type="GO" id="GO:0016787">
    <property type="term" value="F:hydrolase activity"/>
    <property type="evidence" value="ECO:0007669"/>
    <property type="project" value="InterPro"/>
</dbReference>
<dbReference type="InterPro" id="IPR029052">
    <property type="entry name" value="Metallo-depent_PP-like"/>
</dbReference>
<dbReference type="PIRSF" id="PIRSF033094">
    <property type="entry name" value="Pesterase_CT488"/>
    <property type="match status" value="1"/>
</dbReference>
<dbReference type="AlphaFoldDB" id="A0A841R0R7"/>
<evidence type="ECO:0000313" key="3">
    <source>
        <dbReference type="Proteomes" id="UP000591941"/>
    </source>
</evidence>
<evidence type="ECO:0000259" key="1">
    <source>
        <dbReference type="Pfam" id="PF00149"/>
    </source>
</evidence>
<dbReference type="SUPFAM" id="SSF56300">
    <property type="entry name" value="Metallo-dependent phosphatases"/>
    <property type="match status" value="1"/>
</dbReference>